<dbReference type="Pfam" id="PF00076">
    <property type="entry name" value="RRM_1"/>
    <property type="match status" value="1"/>
</dbReference>
<dbReference type="EMBL" id="JAMZMK010006817">
    <property type="protein sequence ID" value="KAI7747202.1"/>
    <property type="molecule type" value="Genomic_DNA"/>
</dbReference>
<feature type="domain" description="RRM" evidence="3">
    <location>
        <begin position="136"/>
        <end position="200"/>
    </location>
</feature>
<organism evidence="4 5">
    <name type="scientific">Ambrosia artemisiifolia</name>
    <name type="common">Common ragweed</name>
    <dbReference type="NCBI Taxonomy" id="4212"/>
    <lineage>
        <taxon>Eukaryota</taxon>
        <taxon>Viridiplantae</taxon>
        <taxon>Streptophyta</taxon>
        <taxon>Embryophyta</taxon>
        <taxon>Tracheophyta</taxon>
        <taxon>Spermatophyta</taxon>
        <taxon>Magnoliopsida</taxon>
        <taxon>eudicotyledons</taxon>
        <taxon>Gunneridae</taxon>
        <taxon>Pentapetalae</taxon>
        <taxon>asterids</taxon>
        <taxon>campanulids</taxon>
        <taxon>Asterales</taxon>
        <taxon>Asteraceae</taxon>
        <taxon>Asteroideae</taxon>
        <taxon>Heliantheae alliance</taxon>
        <taxon>Heliantheae</taxon>
        <taxon>Ambrosia</taxon>
    </lineage>
</organism>
<dbReference type="InterPro" id="IPR050502">
    <property type="entry name" value="Euk_RNA-bind_prot"/>
</dbReference>
<reference evidence="4" key="1">
    <citation type="submission" date="2022-06" db="EMBL/GenBank/DDBJ databases">
        <title>Uncovering the hologenomic basis of an extraordinary plant invasion.</title>
        <authorList>
            <person name="Bieker V.C."/>
            <person name="Martin M.D."/>
            <person name="Gilbert T."/>
            <person name="Hodgins K."/>
            <person name="Battlay P."/>
            <person name="Petersen B."/>
            <person name="Wilson J."/>
        </authorList>
    </citation>
    <scope>NUCLEOTIDE SEQUENCE</scope>
    <source>
        <strain evidence="4">AA19_3_7</strain>
        <tissue evidence="4">Leaf</tissue>
    </source>
</reference>
<dbReference type="Gene3D" id="3.30.70.330">
    <property type="match status" value="1"/>
</dbReference>
<dbReference type="InterPro" id="IPR035979">
    <property type="entry name" value="RBD_domain_sf"/>
</dbReference>
<dbReference type="PANTHER" id="PTHR48025">
    <property type="entry name" value="OS02G0815200 PROTEIN"/>
    <property type="match status" value="1"/>
</dbReference>
<dbReference type="PANTHER" id="PTHR48025:SF15">
    <property type="entry name" value="RRM DOMAIN-CONTAINING PROTEIN"/>
    <property type="match status" value="1"/>
</dbReference>
<dbReference type="GO" id="GO:0003729">
    <property type="term" value="F:mRNA binding"/>
    <property type="evidence" value="ECO:0007669"/>
    <property type="project" value="TreeGrafter"/>
</dbReference>
<accession>A0AAD5CT87</accession>
<keyword evidence="1 2" id="KW-0694">RNA-binding</keyword>
<dbReference type="InterPro" id="IPR012677">
    <property type="entry name" value="Nucleotide-bd_a/b_plait_sf"/>
</dbReference>
<evidence type="ECO:0000256" key="1">
    <source>
        <dbReference type="ARBA" id="ARBA00022884"/>
    </source>
</evidence>
<keyword evidence="5" id="KW-1185">Reference proteome</keyword>
<proteinExistence type="predicted"/>
<gene>
    <name evidence="4" type="ORF">M8C21_007927</name>
</gene>
<feature type="non-terminal residue" evidence="4">
    <location>
        <position position="1"/>
    </location>
</feature>
<evidence type="ECO:0000259" key="3">
    <source>
        <dbReference type="PROSITE" id="PS50102"/>
    </source>
</evidence>
<evidence type="ECO:0000313" key="4">
    <source>
        <dbReference type="EMBL" id="KAI7747202.1"/>
    </source>
</evidence>
<dbReference type="Proteomes" id="UP001206925">
    <property type="component" value="Unassembled WGS sequence"/>
</dbReference>
<dbReference type="SUPFAM" id="SSF54928">
    <property type="entry name" value="RNA-binding domain, RBD"/>
    <property type="match status" value="1"/>
</dbReference>
<protein>
    <recommendedName>
        <fullName evidence="3">RRM domain-containing protein</fullName>
    </recommendedName>
</protein>
<name>A0AAD5CT87_AMBAR</name>
<sequence>MNTDTVIISSATVDVLPSYFFSPPSSGGSTVAAPDPSARTNTTSLTFVALVSPSLKENWGEGLGDKEGGAVGEYEAAKILSNMFVMGYGIVIRGMVQPYRQAVTTDATLYHHYSLPCNGMYMEVQSSRRRKHQPTQNYETSNLAWQVDNNQLEQTFNEHGMVVDAGVIFYQETTRSHDLEFVTMASETEISDAIAALDGQ</sequence>
<comment type="caution">
    <text evidence="4">The sequence shown here is derived from an EMBL/GenBank/DDBJ whole genome shotgun (WGS) entry which is preliminary data.</text>
</comment>
<dbReference type="InterPro" id="IPR000504">
    <property type="entry name" value="RRM_dom"/>
</dbReference>
<dbReference type="GO" id="GO:1901259">
    <property type="term" value="P:chloroplast rRNA processing"/>
    <property type="evidence" value="ECO:0007669"/>
    <property type="project" value="TreeGrafter"/>
</dbReference>
<dbReference type="PROSITE" id="PS50102">
    <property type="entry name" value="RRM"/>
    <property type="match status" value="1"/>
</dbReference>
<evidence type="ECO:0000313" key="5">
    <source>
        <dbReference type="Proteomes" id="UP001206925"/>
    </source>
</evidence>
<dbReference type="GO" id="GO:0009535">
    <property type="term" value="C:chloroplast thylakoid membrane"/>
    <property type="evidence" value="ECO:0007669"/>
    <property type="project" value="TreeGrafter"/>
</dbReference>
<dbReference type="AlphaFoldDB" id="A0AAD5CT87"/>
<evidence type="ECO:0000256" key="2">
    <source>
        <dbReference type="PROSITE-ProRule" id="PRU00176"/>
    </source>
</evidence>